<organism evidence="5 6">
    <name type="scientific">Brockia lithotrophica</name>
    <dbReference type="NCBI Taxonomy" id="933949"/>
    <lineage>
        <taxon>Bacteria</taxon>
        <taxon>Bacillati</taxon>
        <taxon>Bacillota</taxon>
        <taxon>Bacilli</taxon>
        <taxon>Bacillales</taxon>
        <taxon>Bacillales Family X. Incertae Sedis</taxon>
        <taxon>Brockia</taxon>
    </lineage>
</organism>
<dbReference type="Gene3D" id="3.40.50.300">
    <property type="entry name" value="P-loop containing nucleotide triphosphate hydrolases"/>
    <property type="match status" value="1"/>
</dbReference>
<dbReference type="InterPro" id="IPR050566">
    <property type="entry name" value="Deoxyribonucleoside_kinase"/>
</dbReference>
<proteinExistence type="predicted"/>
<dbReference type="CDD" id="cd01673">
    <property type="entry name" value="dNK"/>
    <property type="match status" value="1"/>
</dbReference>
<keyword evidence="5" id="KW-0808">Transferase</keyword>
<name>A0A660LA90_9BACL</name>
<dbReference type="EMBL" id="RBIJ01000001">
    <property type="protein sequence ID" value="RKQ88873.1"/>
    <property type="molecule type" value="Genomic_DNA"/>
</dbReference>
<gene>
    <name evidence="5" type="ORF">C7438_0521</name>
</gene>
<evidence type="ECO:0000313" key="5">
    <source>
        <dbReference type="EMBL" id="RKQ88873.1"/>
    </source>
</evidence>
<dbReference type="Pfam" id="PF01712">
    <property type="entry name" value="dNK"/>
    <property type="match status" value="1"/>
</dbReference>
<dbReference type="PANTHER" id="PTHR10513">
    <property type="entry name" value="DEOXYNUCLEOSIDE KINASE"/>
    <property type="match status" value="1"/>
</dbReference>
<evidence type="ECO:0000256" key="3">
    <source>
        <dbReference type="SAM" id="MobiDB-lite"/>
    </source>
</evidence>
<accession>A0A660LA90</accession>
<dbReference type="SUPFAM" id="SSF52540">
    <property type="entry name" value="P-loop containing nucleoside triphosphate hydrolases"/>
    <property type="match status" value="1"/>
</dbReference>
<feature type="compositionally biased region" description="Polar residues" evidence="3">
    <location>
        <begin position="14"/>
        <end position="23"/>
    </location>
</feature>
<dbReference type="Proteomes" id="UP000267019">
    <property type="component" value="Unassembled WGS sequence"/>
</dbReference>
<keyword evidence="2" id="KW-0067">ATP-binding</keyword>
<feature type="region of interest" description="Disordered" evidence="3">
    <location>
        <begin position="1"/>
        <end position="23"/>
    </location>
</feature>
<reference evidence="5 6" key="1">
    <citation type="submission" date="2018-10" db="EMBL/GenBank/DDBJ databases">
        <title>Genomic Encyclopedia of Type Strains, Phase IV (KMG-IV): sequencing the most valuable type-strain genomes for metagenomic binning, comparative biology and taxonomic classification.</title>
        <authorList>
            <person name="Goeker M."/>
        </authorList>
    </citation>
    <scope>NUCLEOTIDE SEQUENCE [LARGE SCALE GENOMIC DNA]</scope>
    <source>
        <strain evidence="5 6">DSM 22653</strain>
    </source>
</reference>
<protein>
    <submittedName>
        <fullName evidence="5">Deoxyguanosine kinase</fullName>
    </submittedName>
</protein>
<dbReference type="AlphaFoldDB" id="A0A660LA90"/>
<comment type="caution">
    <text evidence="5">The sequence shown here is derived from an EMBL/GenBank/DDBJ whole genome shotgun (WGS) entry which is preliminary data.</text>
</comment>
<evidence type="ECO:0000313" key="6">
    <source>
        <dbReference type="Proteomes" id="UP000267019"/>
    </source>
</evidence>
<dbReference type="PIRSF" id="PIRSF000705">
    <property type="entry name" value="DNK"/>
    <property type="match status" value="1"/>
</dbReference>
<dbReference type="PANTHER" id="PTHR10513:SF46">
    <property type="entry name" value="DEOXYGUANOSINE KINASE"/>
    <property type="match status" value="1"/>
</dbReference>
<dbReference type="GO" id="GO:0005737">
    <property type="term" value="C:cytoplasm"/>
    <property type="evidence" value="ECO:0007669"/>
    <property type="project" value="TreeGrafter"/>
</dbReference>
<dbReference type="InterPro" id="IPR027417">
    <property type="entry name" value="P-loop_NTPase"/>
</dbReference>
<evidence type="ECO:0000259" key="4">
    <source>
        <dbReference type="Pfam" id="PF01712"/>
    </source>
</evidence>
<dbReference type="GO" id="GO:0005524">
    <property type="term" value="F:ATP binding"/>
    <property type="evidence" value="ECO:0007669"/>
    <property type="project" value="UniProtKB-KW"/>
</dbReference>
<dbReference type="GO" id="GO:0019136">
    <property type="term" value="F:deoxynucleoside kinase activity"/>
    <property type="evidence" value="ECO:0007669"/>
    <property type="project" value="InterPro"/>
</dbReference>
<feature type="domain" description="Deoxynucleoside kinase" evidence="4">
    <location>
        <begin position="30"/>
        <end position="226"/>
    </location>
</feature>
<dbReference type="OrthoDB" id="9774907at2"/>
<feature type="binding site" evidence="2">
    <location>
        <begin position="158"/>
        <end position="162"/>
    </location>
    <ligand>
        <name>ATP</name>
        <dbReference type="ChEBI" id="CHEBI:30616"/>
    </ligand>
</feature>
<keyword evidence="2" id="KW-0547">Nucleotide-binding</keyword>
<sequence>MSQAHPLSPDTAPTPHSRNSEGTSAQTFVAVEGPIGVGKTTLATLIHEEFGYHLLLETVADNPILPLFYRDRERWALHIETFFLVDRIEQLERTRELLPHTPVVSDYHILKNLIFSRENLPPRKFAKYETLYRIYTEDLPRPNVIVYLRASLATLQYRIALRGREYEKDMDPAYLERIRLAYEAYFADAPRRHPEAKILTFDGDSLDFVHDPEAYRFVMAELEKHLPRALGREVRR</sequence>
<feature type="binding site" evidence="2">
    <location>
        <begin position="33"/>
        <end position="41"/>
    </location>
    <ligand>
        <name>ATP</name>
        <dbReference type="ChEBI" id="CHEBI:30616"/>
    </ligand>
</feature>
<dbReference type="InterPro" id="IPR002624">
    <property type="entry name" value="DCK/DGK"/>
</dbReference>
<keyword evidence="6" id="KW-1185">Reference proteome</keyword>
<evidence type="ECO:0000256" key="1">
    <source>
        <dbReference type="PIRSR" id="PIRSR000705-1"/>
    </source>
</evidence>
<evidence type="ECO:0000256" key="2">
    <source>
        <dbReference type="PIRSR" id="PIRSR000705-3"/>
    </source>
</evidence>
<feature type="binding site" evidence="2">
    <location>
        <begin position="206"/>
        <end position="208"/>
    </location>
    <ligand>
        <name>ATP</name>
        <dbReference type="ChEBI" id="CHEBI:30616"/>
    </ligand>
</feature>
<feature type="active site" description="Proton acceptor" evidence="1">
    <location>
        <position position="106"/>
    </location>
</feature>
<dbReference type="InterPro" id="IPR031314">
    <property type="entry name" value="DNK_dom"/>
</dbReference>
<dbReference type="RefSeq" id="WP_121444063.1">
    <property type="nucleotide sequence ID" value="NZ_RBIJ01000001.1"/>
</dbReference>
<keyword evidence="5" id="KW-0418">Kinase</keyword>